<evidence type="ECO:0000313" key="2">
    <source>
        <dbReference type="EMBL" id="SES41846.1"/>
    </source>
</evidence>
<dbReference type="EMBL" id="FOGJ01000046">
    <property type="protein sequence ID" value="SES41846.1"/>
    <property type="molecule type" value="Genomic_DNA"/>
</dbReference>
<reference evidence="2 3" key="1">
    <citation type="submission" date="2016-10" db="EMBL/GenBank/DDBJ databases">
        <authorList>
            <person name="de Groot N.N."/>
        </authorList>
    </citation>
    <scope>NUCLEOTIDE SEQUENCE [LARGE SCALE GENOMIC DNA]</scope>
    <source>
        <strain evidence="2 3">AR40</strain>
    </source>
</reference>
<keyword evidence="1" id="KW-0812">Transmembrane</keyword>
<keyword evidence="1" id="KW-0472">Membrane</keyword>
<proteinExistence type="predicted"/>
<protein>
    <submittedName>
        <fullName evidence="2">Uncharacterized protein</fullName>
    </submittedName>
</protein>
<feature type="transmembrane region" description="Helical" evidence="1">
    <location>
        <begin position="99"/>
        <end position="119"/>
    </location>
</feature>
<feature type="transmembrane region" description="Helical" evidence="1">
    <location>
        <begin position="190"/>
        <end position="208"/>
    </location>
</feature>
<evidence type="ECO:0000313" key="3">
    <source>
        <dbReference type="Proteomes" id="UP000182584"/>
    </source>
</evidence>
<dbReference type="OrthoDB" id="9900281at2"/>
<name>A0A1H9X6M4_BUTFI</name>
<keyword evidence="1" id="KW-1133">Transmembrane helix</keyword>
<dbReference type="RefSeq" id="WP_074758990.1">
    <property type="nucleotide sequence ID" value="NZ_FOGJ01000046.1"/>
</dbReference>
<gene>
    <name evidence="2" type="ORF">SAMN04487884_14613</name>
</gene>
<feature type="transmembrane region" description="Helical" evidence="1">
    <location>
        <begin position="165"/>
        <end position="184"/>
    </location>
</feature>
<accession>A0A1H9X6M4</accession>
<feature type="transmembrane region" description="Helical" evidence="1">
    <location>
        <begin position="139"/>
        <end position="156"/>
    </location>
</feature>
<feature type="transmembrane region" description="Helical" evidence="1">
    <location>
        <begin position="220"/>
        <end position="242"/>
    </location>
</feature>
<organism evidence="2 3">
    <name type="scientific">Butyrivibrio fibrisolvens</name>
    <dbReference type="NCBI Taxonomy" id="831"/>
    <lineage>
        <taxon>Bacteria</taxon>
        <taxon>Bacillati</taxon>
        <taxon>Bacillota</taxon>
        <taxon>Clostridia</taxon>
        <taxon>Lachnospirales</taxon>
        <taxon>Lachnospiraceae</taxon>
        <taxon>Butyrivibrio</taxon>
    </lineage>
</organism>
<dbReference type="AlphaFoldDB" id="A0A1H9X6M4"/>
<dbReference type="Proteomes" id="UP000182584">
    <property type="component" value="Unassembled WGS sequence"/>
</dbReference>
<evidence type="ECO:0000256" key="1">
    <source>
        <dbReference type="SAM" id="Phobius"/>
    </source>
</evidence>
<sequence length="262" mass="29716">MLEKKRSTIYEKFCEEVAGKMADEVAANRELCDLDVVRAINESNEKCRDDIIKYLKDNTVPSYSDADIEKILENRARVGKREAEKNDLASNYQDAIEMIIKLVLGSIVLIELITCYTIFTKQDFFRLGIFHELDLGLKITFAVVAFLPVILTPFFINRGGKIMGFLIKASFAIIFAFIIFMVVNSVRLESGLIVLMCLIFYMLLCYRYNEIRNLNKADSYNVMVLIIAIIALVVGLYSLYIARQSVGQFGDVAASAMRVMGF</sequence>